<dbReference type="AlphaFoldDB" id="A0AAD3X7G1"/>
<sequence>MTDAEQATARASLLSSTRDDVVELALVRAMGLFEEFLGDLFLLGLQGHLGAEIVASYLVGSREEATLMVGGADVAGESWYLSWLPYQAKTLVRAKRLFEHGQPFTRLAYHGADASTLRDLTIVRNRVAHDSPSARNKFRELSTARGYPSARAADFLTSIRGSDTEILLALTRLGAIANGLAEPSEIGSRAHLSPEEPFRFDAIAPPGEYECQRGSHERSSTEYSRLGNCDLCPRPSGCPHCGQVDKVPTLWNRVG</sequence>
<reference evidence="1 2" key="1">
    <citation type="submission" date="2019-09" db="EMBL/GenBank/DDBJ databases">
        <title>Whole genome sequencing of Microbacterium maritypicum.</title>
        <authorList>
            <person name="Lenchi N."/>
        </authorList>
    </citation>
    <scope>NUCLEOTIDE SEQUENCE [LARGE SCALE GENOMIC DNA]</scope>
    <source>
        <strain evidence="1 2">DSM 12512</strain>
    </source>
</reference>
<evidence type="ECO:0000313" key="2">
    <source>
        <dbReference type="Proteomes" id="UP000436027"/>
    </source>
</evidence>
<name>A0AAD3X7G1_MICMQ</name>
<dbReference type="Proteomes" id="UP000436027">
    <property type="component" value="Unassembled WGS sequence"/>
</dbReference>
<evidence type="ECO:0000313" key="1">
    <source>
        <dbReference type="EMBL" id="KAB1887590.1"/>
    </source>
</evidence>
<gene>
    <name evidence="1" type="ORF">F6W70_09485</name>
</gene>
<comment type="caution">
    <text evidence="1">The sequence shown here is derived from an EMBL/GenBank/DDBJ whole genome shotgun (WGS) entry which is preliminary data.</text>
</comment>
<organism evidence="1 2">
    <name type="scientific">Microbacterium maritypicum</name>
    <name type="common">Microbacterium liquefaciens</name>
    <dbReference type="NCBI Taxonomy" id="33918"/>
    <lineage>
        <taxon>Bacteria</taxon>
        <taxon>Bacillati</taxon>
        <taxon>Actinomycetota</taxon>
        <taxon>Actinomycetes</taxon>
        <taxon>Micrococcales</taxon>
        <taxon>Microbacteriaceae</taxon>
        <taxon>Microbacterium</taxon>
    </lineage>
</organism>
<dbReference type="EMBL" id="WAAQ01000001">
    <property type="protein sequence ID" value="KAB1887590.1"/>
    <property type="molecule type" value="Genomic_DNA"/>
</dbReference>
<accession>A0AAD3X7G1</accession>
<protein>
    <submittedName>
        <fullName evidence="1">Uncharacterized protein</fullName>
    </submittedName>
</protein>
<proteinExistence type="predicted"/>
<dbReference type="RefSeq" id="WP_170287875.1">
    <property type="nucleotide sequence ID" value="NZ_BAAAIN010000002.1"/>
</dbReference>